<proteinExistence type="predicted"/>
<evidence type="ECO:0000313" key="1">
    <source>
        <dbReference type="EMBL" id="KJV64528.1"/>
    </source>
</evidence>
<name>A0A0F3N8W9_ANAPH</name>
<reference evidence="1 2" key="1">
    <citation type="submission" date="2015-02" db="EMBL/GenBank/DDBJ databases">
        <title>Genome Sequencing of Rickettsiales.</title>
        <authorList>
            <person name="Daugherty S.C."/>
            <person name="Su Q."/>
            <person name="Abolude K."/>
            <person name="Beier-Sexton M."/>
            <person name="Carlyon J.A."/>
            <person name="Carter R."/>
            <person name="Day N.P."/>
            <person name="Dumler S.J."/>
            <person name="Dyachenko V."/>
            <person name="Godinez A."/>
            <person name="Kurtti T.J."/>
            <person name="Lichay M."/>
            <person name="Mullins K.E."/>
            <person name="Ott S."/>
            <person name="Pappas-Brown V."/>
            <person name="Paris D.H."/>
            <person name="Patel P."/>
            <person name="Richards A.L."/>
            <person name="Sadzewicz L."/>
            <person name="Sears K."/>
            <person name="Seidman D."/>
            <person name="Sengamalay N."/>
            <person name="Stenos J."/>
            <person name="Tallon L.J."/>
            <person name="Vincent G."/>
            <person name="Fraser C.M."/>
            <person name="Munderloh U."/>
            <person name="Dunning-Hotopp J.C."/>
        </authorList>
    </citation>
    <scope>NUCLEOTIDE SEQUENCE [LARGE SCALE GENOMIC DNA]</scope>
    <source>
        <strain evidence="1 2">ApMUC09</strain>
    </source>
</reference>
<accession>A0A0F3N8W9</accession>
<protein>
    <submittedName>
        <fullName evidence="1">Uncharacterized protein</fullName>
    </submittedName>
</protein>
<dbReference type="EMBL" id="LANV01000001">
    <property type="protein sequence ID" value="KJV64528.1"/>
    <property type="molecule type" value="Genomic_DNA"/>
</dbReference>
<sequence length="46" mass="5479">MVPGKHLEEVIDYMYRSRGTVIAVLLHELEYKVIGTQFMQTWLILR</sequence>
<dbReference type="AlphaFoldDB" id="A0A0F3N8W9"/>
<comment type="caution">
    <text evidence="1">The sequence shown here is derived from an EMBL/GenBank/DDBJ whole genome shotgun (WGS) entry which is preliminary data.</text>
</comment>
<dbReference type="PATRIC" id="fig|1359152.3.peg.1519"/>
<dbReference type="Proteomes" id="UP000033441">
    <property type="component" value="Unassembled WGS sequence"/>
</dbReference>
<gene>
    <name evidence="1" type="ORF">APHMUC_1450</name>
</gene>
<organism evidence="1 2">
    <name type="scientific">Anaplasma phagocytophilum str. ApMUC09</name>
    <dbReference type="NCBI Taxonomy" id="1359152"/>
    <lineage>
        <taxon>Bacteria</taxon>
        <taxon>Pseudomonadati</taxon>
        <taxon>Pseudomonadota</taxon>
        <taxon>Alphaproteobacteria</taxon>
        <taxon>Rickettsiales</taxon>
        <taxon>Anaplasmataceae</taxon>
        <taxon>Anaplasma</taxon>
        <taxon>phagocytophilum group</taxon>
    </lineage>
</organism>
<evidence type="ECO:0000313" key="2">
    <source>
        <dbReference type="Proteomes" id="UP000033441"/>
    </source>
</evidence>